<name>A0A6P7KPF3_9TELE</name>
<dbReference type="OrthoDB" id="6129702at2759"/>
<reference evidence="3" key="1">
    <citation type="submission" date="2025-08" db="UniProtKB">
        <authorList>
            <consortium name="RefSeq"/>
        </authorList>
    </citation>
    <scope>IDENTIFICATION</scope>
</reference>
<proteinExistence type="predicted"/>
<keyword evidence="2" id="KW-1185">Reference proteome</keyword>
<dbReference type="AlphaFoldDB" id="A0A6P7KPF3"/>
<feature type="region of interest" description="Disordered" evidence="1">
    <location>
        <begin position="177"/>
        <end position="197"/>
    </location>
</feature>
<feature type="region of interest" description="Disordered" evidence="1">
    <location>
        <begin position="84"/>
        <end position="112"/>
    </location>
</feature>
<evidence type="ECO:0000313" key="3">
    <source>
        <dbReference type="RefSeq" id="XP_028289336.1"/>
    </source>
</evidence>
<accession>A0A6P7KPF3</accession>
<dbReference type="RefSeq" id="XP_028289336.1">
    <property type="nucleotide sequence ID" value="XM_028433535.1"/>
</dbReference>
<evidence type="ECO:0000256" key="1">
    <source>
        <dbReference type="SAM" id="MobiDB-lite"/>
    </source>
</evidence>
<dbReference type="InParanoid" id="A0A6P7KPF3"/>
<protein>
    <submittedName>
        <fullName evidence="3">Uncharacterized protein LOC114453583</fullName>
    </submittedName>
</protein>
<dbReference type="Proteomes" id="UP000515145">
    <property type="component" value="Chromosome 20"/>
</dbReference>
<sequence length="212" mass="23679">MERQSHLKRAQSLRSVFSSCEKSAWAGRGLQDKTTSVSQLVARYQTTVKVSPIIHAVENEGQPRLTETPALLQNKETHLETLMRRNDERERSRSKTKLTRSKSTGSLQKSSGSIEALRTLFESKSATENKMKNSFRAADSRHMADMSLMNGEVEGVKSAAVAQKTHTHANAKAVVKEDQKVMNQSRRERRKTIGGIDFEEIAASEAGEFQTT</sequence>
<feature type="compositionally biased region" description="Basic and acidic residues" evidence="1">
    <location>
        <begin position="84"/>
        <end position="93"/>
    </location>
</feature>
<organism evidence="2 3">
    <name type="scientific">Parambassis ranga</name>
    <name type="common">Indian glassy fish</name>
    <dbReference type="NCBI Taxonomy" id="210632"/>
    <lineage>
        <taxon>Eukaryota</taxon>
        <taxon>Metazoa</taxon>
        <taxon>Chordata</taxon>
        <taxon>Craniata</taxon>
        <taxon>Vertebrata</taxon>
        <taxon>Euteleostomi</taxon>
        <taxon>Actinopterygii</taxon>
        <taxon>Neopterygii</taxon>
        <taxon>Teleostei</taxon>
        <taxon>Neoteleostei</taxon>
        <taxon>Acanthomorphata</taxon>
        <taxon>Ovalentaria</taxon>
        <taxon>Ambassidae</taxon>
        <taxon>Parambassis</taxon>
    </lineage>
</organism>
<gene>
    <name evidence="3" type="primary">LOC114453583</name>
</gene>
<evidence type="ECO:0000313" key="2">
    <source>
        <dbReference type="Proteomes" id="UP000515145"/>
    </source>
</evidence>
<dbReference type="GeneID" id="114453583"/>